<evidence type="ECO:0000313" key="1">
    <source>
        <dbReference type="EMBL" id="KHN79501.1"/>
    </source>
</evidence>
<keyword evidence="2" id="KW-1185">Reference proteome</keyword>
<name>A0A0B2V7T8_TOXCA</name>
<sequence length="109" mass="12394">MDEYPTFWIPNTNTSSSSSYTPKITYTSSNVHVIYTDPNGGSAVVTRRMEDGRYDTRLVYSRDFMLAASASPYALFPPANIRKIAMNFMEIIAPSPTSFYNKIRVDRFT</sequence>
<protein>
    <submittedName>
        <fullName evidence="1">Uncharacterized protein</fullName>
    </submittedName>
</protein>
<dbReference type="OrthoDB" id="5876744at2759"/>
<evidence type="ECO:0000313" key="2">
    <source>
        <dbReference type="Proteomes" id="UP000031036"/>
    </source>
</evidence>
<gene>
    <name evidence="1" type="ORF">Tcan_07988</name>
</gene>
<reference evidence="1 2" key="1">
    <citation type="submission" date="2014-11" db="EMBL/GenBank/DDBJ databases">
        <title>Genetic blueprint of the zoonotic pathogen Toxocara canis.</title>
        <authorList>
            <person name="Zhu X.-Q."/>
            <person name="Korhonen P.K."/>
            <person name="Cai H."/>
            <person name="Young N.D."/>
            <person name="Nejsum P."/>
            <person name="von Samson-Himmelstjerna G."/>
            <person name="Boag P.R."/>
            <person name="Tan P."/>
            <person name="Li Q."/>
            <person name="Min J."/>
            <person name="Yang Y."/>
            <person name="Wang X."/>
            <person name="Fang X."/>
            <person name="Hall R.S."/>
            <person name="Hofmann A."/>
            <person name="Sternberg P.W."/>
            <person name="Jex A.R."/>
            <person name="Gasser R.B."/>
        </authorList>
    </citation>
    <scope>NUCLEOTIDE SEQUENCE [LARGE SCALE GENOMIC DNA]</scope>
    <source>
        <strain evidence="1">PN_DK_2014</strain>
    </source>
</reference>
<dbReference type="EMBL" id="JPKZ01001901">
    <property type="protein sequence ID" value="KHN79501.1"/>
    <property type="molecule type" value="Genomic_DNA"/>
</dbReference>
<organism evidence="1 2">
    <name type="scientific">Toxocara canis</name>
    <name type="common">Canine roundworm</name>
    <dbReference type="NCBI Taxonomy" id="6265"/>
    <lineage>
        <taxon>Eukaryota</taxon>
        <taxon>Metazoa</taxon>
        <taxon>Ecdysozoa</taxon>
        <taxon>Nematoda</taxon>
        <taxon>Chromadorea</taxon>
        <taxon>Rhabditida</taxon>
        <taxon>Spirurina</taxon>
        <taxon>Ascaridomorpha</taxon>
        <taxon>Ascaridoidea</taxon>
        <taxon>Toxocaridae</taxon>
        <taxon>Toxocara</taxon>
    </lineage>
</organism>
<proteinExistence type="predicted"/>
<accession>A0A0B2V7T8</accession>
<dbReference type="AlphaFoldDB" id="A0A0B2V7T8"/>
<dbReference type="Proteomes" id="UP000031036">
    <property type="component" value="Unassembled WGS sequence"/>
</dbReference>
<comment type="caution">
    <text evidence="1">The sequence shown here is derived from an EMBL/GenBank/DDBJ whole genome shotgun (WGS) entry which is preliminary data.</text>
</comment>